<dbReference type="VEuPathDB" id="FungiDB:BD410DRAFT_837280"/>
<dbReference type="EMBL" id="ML170163">
    <property type="protein sequence ID" value="TDL25823.1"/>
    <property type="molecule type" value="Genomic_DNA"/>
</dbReference>
<dbReference type="AlphaFoldDB" id="A0A4Y7QDQ4"/>
<dbReference type="PANTHER" id="PTHR23507">
    <property type="entry name" value="ZGC:174356"/>
    <property type="match status" value="1"/>
</dbReference>
<evidence type="ECO:0000313" key="5">
    <source>
        <dbReference type="EMBL" id="TDL25823.1"/>
    </source>
</evidence>
<keyword evidence="2" id="KW-0812">Transmembrane</keyword>
<evidence type="ECO:0000256" key="3">
    <source>
        <dbReference type="ARBA" id="ARBA00022989"/>
    </source>
</evidence>
<proteinExistence type="predicted"/>
<reference evidence="5 6" key="1">
    <citation type="submission" date="2018-06" db="EMBL/GenBank/DDBJ databases">
        <title>A transcriptomic atlas of mushroom development highlights an independent origin of complex multicellularity.</title>
        <authorList>
            <consortium name="DOE Joint Genome Institute"/>
            <person name="Krizsan K."/>
            <person name="Almasi E."/>
            <person name="Merenyi Z."/>
            <person name="Sahu N."/>
            <person name="Viragh M."/>
            <person name="Koszo T."/>
            <person name="Mondo S."/>
            <person name="Kiss B."/>
            <person name="Balint B."/>
            <person name="Kues U."/>
            <person name="Barry K."/>
            <person name="Hegedus J.C."/>
            <person name="Henrissat B."/>
            <person name="Johnson J."/>
            <person name="Lipzen A."/>
            <person name="Ohm R."/>
            <person name="Nagy I."/>
            <person name="Pangilinan J."/>
            <person name="Yan J."/>
            <person name="Xiong Y."/>
            <person name="Grigoriev I.V."/>
            <person name="Hibbett D.S."/>
            <person name="Nagy L.G."/>
        </authorList>
    </citation>
    <scope>NUCLEOTIDE SEQUENCE [LARGE SCALE GENOMIC DNA]</scope>
    <source>
        <strain evidence="5 6">SZMC22713</strain>
    </source>
</reference>
<accession>A0A4Y7QDQ4</accession>
<dbReference type="Proteomes" id="UP000294933">
    <property type="component" value="Unassembled WGS sequence"/>
</dbReference>
<evidence type="ECO:0008006" key="7">
    <source>
        <dbReference type="Google" id="ProtNLM"/>
    </source>
</evidence>
<keyword evidence="3" id="KW-1133">Transmembrane helix</keyword>
<dbReference type="OrthoDB" id="3026777at2759"/>
<evidence type="ECO:0000256" key="4">
    <source>
        <dbReference type="ARBA" id="ARBA00023136"/>
    </source>
</evidence>
<name>A0A4Y7QDQ4_9AGAM</name>
<evidence type="ECO:0000256" key="2">
    <source>
        <dbReference type="ARBA" id="ARBA00022692"/>
    </source>
</evidence>
<gene>
    <name evidence="5" type="ORF">BD410DRAFT_837280</name>
</gene>
<evidence type="ECO:0000256" key="1">
    <source>
        <dbReference type="ARBA" id="ARBA00004141"/>
    </source>
</evidence>
<evidence type="ECO:0000313" key="6">
    <source>
        <dbReference type="Proteomes" id="UP000294933"/>
    </source>
</evidence>
<dbReference type="GO" id="GO:0016020">
    <property type="term" value="C:membrane"/>
    <property type="evidence" value="ECO:0007669"/>
    <property type="project" value="UniProtKB-SubCell"/>
</dbReference>
<keyword evidence="4" id="KW-0472">Membrane</keyword>
<dbReference type="PANTHER" id="PTHR23507:SF1">
    <property type="entry name" value="FI18259P1-RELATED"/>
    <property type="match status" value="1"/>
</dbReference>
<dbReference type="GO" id="GO:0022857">
    <property type="term" value="F:transmembrane transporter activity"/>
    <property type="evidence" value="ECO:0007669"/>
    <property type="project" value="TreeGrafter"/>
</dbReference>
<protein>
    <recommendedName>
        <fullName evidence="7">Major facilitator superfamily (MFS) profile domain-containing protein</fullName>
    </recommendedName>
</protein>
<sequence length="271" mass="29397">MPPPTLTPTDPILASDLASLPSPSAIHDNMSELHPLLGDNLTAQPKKPFYRPRPLWLVPFAITAAIARGMTLAPRVEVYTQLSCEAVYGRHPIDYNHTTLISLSNTTHNALTTAAHIDYLSLPFMHSNIFNGNNNTDNNNNGTDPEDFDPMDLPTKRCISDPKVQAGAARLQTIMTTTMGTLSALTTGWWGHFGERHGRTRVLAASSIGLFLTDLTFILVSTPGSVFASHGHKLLIVAPMIEGLLGGWSTLQGATSAYVPFPAQNEYVLLL</sequence>
<organism evidence="5 6">
    <name type="scientific">Rickenella mellea</name>
    <dbReference type="NCBI Taxonomy" id="50990"/>
    <lineage>
        <taxon>Eukaryota</taxon>
        <taxon>Fungi</taxon>
        <taxon>Dikarya</taxon>
        <taxon>Basidiomycota</taxon>
        <taxon>Agaricomycotina</taxon>
        <taxon>Agaricomycetes</taxon>
        <taxon>Hymenochaetales</taxon>
        <taxon>Rickenellaceae</taxon>
        <taxon>Rickenella</taxon>
    </lineage>
</organism>
<comment type="subcellular location">
    <subcellularLocation>
        <location evidence="1">Membrane</location>
        <topology evidence="1">Multi-pass membrane protein</topology>
    </subcellularLocation>
</comment>
<keyword evidence="6" id="KW-1185">Reference proteome</keyword>